<keyword evidence="4 11" id="KW-0808">Transferase</keyword>
<gene>
    <name evidence="11" type="primary">icaA</name>
    <name evidence="11" type="ORF">A1232T_01796</name>
</gene>
<evidence type="ECO:0000256" key="7">
    <source>
        <dbReference type="ARBA" id="ARBA00023136"/>
    </source>
</evidence>
<dbReference type="Proteomes" id="UP000188357">
    <property type="component" value="Unassembled WGS sequence"/>
</dbReference>
<dbReference type="AlphaFoldDB" id="A0A1R4GXI7"/>
<dbReference type="InterPro" id="IPR029044">
    <property type="entry name" value="Nucleotide-diphossugar_trans"/>
</dbReference>
<comment type="pathway">
    <text evidence="2">Glycan metabolism.</text>
</comment>
<evidence type="ECO:0000256" key="1">
    <source>
        <dbReference type="ARBA" id="ARBA00004141"/>
    </source>
</evidence>
<feature type="compositionally biased region" description="Low complexity" evidence="8">
    <location>
        <begin position="323"/>
        <end position="339"/>
    </location>
</feature>
<dbReference type="InterPro" id="IPR050321">
    <property type="entry name" value="Glycosyltr_2/OpgH_subfam"/>
</dbReference>
<keyword evidence="6 9" id="KW-1133">Transmembrane helix</keyword>
<evidence type="ECO:0000256" key="9">
    <source>
        <dbReference type="SAM" id="Phobius"/>
    </source>
</evidence>
<evidence type="ECO:0000313" key="11">
    <source>
        <dbReference type="EMBL" id="SJM72542.1"/>
    </source>
</evidence>
<dbReference type="Gene3D" id="3.90.550.10">
    <property type="entry name" value="Spore Coat Polysaccharide Biosynthesis Protein SpsA, Chain A"/>
    <property type="match status" value="1"/>
</dbReference>
<dbReference type="GO" id="GO:0016758">
    <property type="term" value="F:hexosyltransferase activity"/>
    <property type="evidence" value="ECO:0007669"/>
    <property type="project" value="TreeGrafter"/>
</dbReference>
<evidence type="ECO:0000256" key="8">
    <source>
        <dbReference type="SAM" id="MobiDB-lite"/>
    </source>
</evidence>
<keyword evidence="5 9" id="KW-0812">Transmembrane</keyword>
<keyword evidence="7 9" id="KW-0472">Membrane</keyword>
<keyword evidence="12" id="KW-1185">Reference proteome</keyword>
<organism evidence="11 12">
    <name type="scientific">Psychrobacter piechaudii</name>
    <dbReference type="NCBI Taxonomy" id="1945521"/>
    <lineage>
        <taxon>Bacteria</taxon>
        <taxon>Pseudomonadati</taxon>
        <taxon>Pseudomonadota</taxon>
        <taxon>Gammaproteobacteria</taxon>
        <taxon>Moraxellales</taxon>
        <taxon>Moraxellaceae</taxon>
        <taxon>Psychrobacter</taxon>
    </lineage>
</organism>
<evidence type="ECO:0000256" key="2">
    <source>
        <dbReference type="ARBA" id="ARBA00004881"/>
    </source>
</evidence>
<protein>
    <submittedName>
        <fullName evidence="11">Poly-beta-1,6-N-acetyl-D-glucosamine synthase</fullName>
        <ecNumber evidence="11">2.4.1.-</ecNumber>
    </submittedName>
</protein>
<dbReference type="InterPro" id="IPR001173">
    <property type="entry name" value="Glyco_trans_2-like"/>
</dbReference>
<dbReference type="OrthoDB" id="9806824at2"/>
<accession>A0A1R4GXI7</accession>
<feature type="region of interest" description="Disordered" evidence="8">
    <location>
        <begin position="323"/>
        <end position="342"/>
    </location>
</feature>
<feature type="transmembrane region" description="Helical" evidence="9">
    <location>
        <begin position="394"/>
        <end position="412"/>
    </location>
</feature>
<evidence type="ECO:0000256" key="5">
    <source>
        <dbReference type="ARBA" id="ARBA00022692"/>
    </source>
</evidence>
<dbReference type="PANTHER" id="PTHR43867">
    <property type="entry name" value="CELLULOSE SYNTHASE CATALYTIC SUBUNIT A [UDP-FORMING]"/>
    <property type="match status" value="1"/>
</dbReference>
<evidence type="ECO:0000313" key="12">
    <source>
        <dbReference type="Proteomes" id="UP000188357"/>
    </source>
</evidence>
<keyword evidence="3 11" id="KW-0328">Glycosyltransferase</keyword>
<dbReference type="PANTHER" id="PTHR43867:SF4">
    <property type="entry name" value="BETA-(1-3)-GLUCOSYL TRANSFERASE"/>
    <property type="match status" value="1"/>
</dbReference>
<dbReference type="EMBL" id="FUGE01000176">
    <property type="protein sequence ID" value="SJM72542.1"/>
    <property type="molecule type" value="Genomic_DNA"/>
</dbReference>
<dbReference type="RefSeq" id="WP_077451494.1">
    <property type="nucleotide sequence ID" value="NZ_FUGE01000176.1"/>
</dbReference>
<dbReference type="STRING" id="1945521.A1232T_01796"/>
<dbReference type="EC" id="2.4.1.-" evidence="11"/>
<evidence type="ECO:0000256" key="3">
    <source>
        <dbReference type="ARBA" id="ARBA00022676"/>
    </source>
</evidence>
<sequence>MSNRPLNFHTIKNDKKSVNTIIKDFKPLLPNEQMLTLGNPSLDKPALNTYISDIHKSNTYKLDKLSSDKLNTQKQVALSFQIMTRAEPPELVIETIKSLLAVKKPQDEILIVDNNNQETHLYQPLADYCNKLHPKLNVHFYHVDSVKGYKAGALNLALQLMDDDCTHIVVVDSDYQALPHARAAIANAIATYPKHTLLQFPQFYRSSAQTEVQSELNHYFNHHLLRSFNCSKALSTGTFAVINRSDLLALGGWSSASITEDAQMGVKMHRSGLFSQFIPEVISTGLLPHTLKDLMSQRQRWIYGNMQVLSGYFSSAPASKVDATQTSTPSASPTTSKDSSVFRHTQSMGERLEYLRAHFSQLTAWVNFTGPFIVLHLFALLMIAVSTVYPISKAAVQLPLMMVYSGYAFFVIRRLMAYLNDKAPLNKQVNHQHQFTLKGKLRTWLMHLNFWELGALSWAPVLWGQNKPFNCTPKHNLMTDHTAPWLKSLMVAPKLLLLLNLFTAVMVSPLTDFYSPALFVCAVSFLLLKVASVMVAINNFSAAKTQKPVKIATMRSEQYINTVTGQFVGPTPAKLAIKTTLERSKLEATAKLDNLAKVIEKSKLSNLEASNNQQFISKSDVTYFDKKQL</sequence>
<reference evidence="11 12" key="1">
    <citation type="submission" date="2017-02" db="EMBL/GenBank/DDBJ databases">
        <authorList>
            <person name="Peterson S.W."/>
        </authorList>
    </citation>
    <scope>NUCLEOTIDE SEQUENCE [LARGE SCALE GENOMIC DNA]</scope>
    <source>
        <strain evidence="11">Psychrobacter_piechaudii</strain>
    </source>
</reference>
<evidence type="ECO:0000256" key="6">
    <source>
        <dbReference type="ARBA" id="ARBA00022989"/>
    </source>
</evidence>
<feature type="transmembrane region" description="Helical" evidence="9">
    <location>
        <begin position="517"/>
        <end position="537"/>
    </location>
</feature>
<feature type="transmembrane region" description="Helical" evidence="9">
    <location>
        <begin position="495"/>
        <end position="511"/>
    </location>
</feature>
<feature type="transmembrane region" description="Helical" evidence="9">
    <location>
        <begin position="364"/>
        <end position="388"/>
    </location>
</feature>
<name>A0A1R4GXI7_9GAMM</name>
<evidence type="ECO:0000259" key="10">
    <source>
        <dbReference type="Pfam" id="PF13632"/>
    </source>
</evidence>
<proteinExistence type="predicted"/>
<evidence type="ECO:0000256" key="4">
    <source>
        <dbReference type="ARBA" id="ARBA00022679"/>
    </source>
</evidence>
<dbReference type="SUPFAM" id="SSF53448">
    <property type="entry name" value="Nucleotide-diphospho-sugar transferases"/>
    <property type="match status" value="1"/>
</dbReference>
<comment type="subcellular location">
    <subcellularLocation>
        <location evidence="1">Membrane</location>
        <topology evidence="1">Multi-pass membrane protein</topology>
    </subcellularLocation>
</comment>
<feature type="domain" description="Glycosyltransferase 2-like" evidence="10">
    <location>
        <begin position="167"/>
        <end position="393"/>
    </location>
</feature>
<dbReference type="Pfam" id="PF13632">
    <property type="entry name" value="Glyco_trans_2_3"/>
    <property type="match status" value="1"/>
</dbReference>
<dbReference type="GO" id="GO:0005886">
    <property type="term" value="C:plasma membrane"/>
    <property type="evidence" value="ECO:0007669"/>
    <property type="project" value="TreeGrafter"/>
</dbReference>